<gene>
    <name evidence="1" type="ORF">SDC9_95573</name>
</gene>
<proteinExistence type="predicted"/>
<evidence type="ECO:0000313" key="1">
    <source>
        <dbReference type="EMBL" id="MPM48846.1"/>
    </source>
</evidence>
<organism evidence="1">
    <name type="scientific">bioreactor metagenome</name>
    <dbReference type="NCBI Taxonomy" id="1076179"/>
    <lineage>
        <taxon>unclassified sequences</taxon>
        <taxon>metagenomes</taxon>
        <taxon>ecological metagenomes</taxon>
    </lineage>
</organism>
<comment type="caution">
    <text evidence="1">The sequence shown here is derived from an EMBL/GenBank/DDBJ whole genome shotgun (WGS) entry which is preliminary data.</text>
</comment>
<dbReference type="EMBL" id="VSSQ01012277">
    <property type="protein sequence ID" value="MPM48846.1"/>
    <property type="molecule type" value="Genomic_DNA"/>
</dbReference>
<protein>
    <submittedName>
        <fullName evidence="1">Uncharacterized protein</fullName>
    </submittedName>
</protein>
<dbReference type="AlphaFoldDB" id="A0A645A7F2"/>
<reference evidence="1" key="1">
    <citation type="submission" date="2019-08" db="EMBL/GenBank/DDBJ databases">
        <authorList>
            <person name="Kucharzyk K."/>
            <person name="Murdoch R.W."/>
            <person name="Higgins S."/>
            <person name="Loffler F."/>
        </authorList>
    </citation>
    <scope>NUCLEOTIDE SEQUENCE</scope>
</reference>
<name>A0A645A7F2_9ZZZZ</name>
<accession>A0A645A7F2</accession>
<sequence length="358" mass="41913">MLDNNVLASDRFPEIIDEIIACGFVKGATYIEPNQFDIAIKNLESGMNDVAYLKKSNKLIIELLNKIRGVPQQNFYNLLDSNLLLKYETTTKESLLKIAPEISAIYSKYTRRIPRQRYVDFNQGVDARLINKQNIELLSKIPINPLRIAFDSMKYEKPYINAVTLAARNGINHLSNYLLYNDNDKPVELYQRLKINVELCEELDIAIYSFPMKFHPIMGKDRFNRDYLGKYWNRKYIRAVQAILNATKGKIGRGKSFFYKAFGEDESEFLNKLLYMPETYILYRLFFEEIGLTEKWWNSYNSLGENEKNETNRIIESNNFSNVESLTNSNQIIEVLKHYTITRDDVVLTSDKKYSLRK</sequence>